<feature type="region of interest" description="Disordered" evidence="1">
    <location>
        <begin position="1"/>
        <end position="40"/>
    </location>
</feature>
<accession>A0AAE0KY48</accession>
<evidence type="ECO:0000256" key="1">
    <source>
        <dbReference type="SAM" id="MobiDB-lite"/>
    </source>
</evidence>
<keyword evidence="3" id="KW-1185">Reference proteome</keyword>
<protein>
    <submittedName>
        <fullName evidence="2">Uncharacterized protein</fullName>
    </submittedName>
</protein>
<feature type="compositionally biased region" description="Polar residues" evidence="1">
    <location>
        <begin position="176"/>
        <end position="186"/>
    </location>
</feature>
<gene>
    <name evidence="2" type="ORF">CYMTET_26198</name>
</gene>
<evidence type="ECO:0000313" key="3">
    <source>
        <dbReference type="Proteomes" id="UP001190700"/>
    </source>
</evidence>
<name>A0AAE0KY48_9CHLO</name>
<dbReference type="EMBL" id="LGRX02014140">
    <property type="protein sequence ID" value="KAK3265098.1"/>
    <property type="molecule type" value="Genomic_DNA"/>
</dbReference>
<proteinExistence type="predicted"/>
<feature type="region of interest" description="Disordered" evidence="1">
    <location>
        <begin position="218"/>
        <end position="317"/>
    </location>
</feature>
<feature type="non-terminal residue" evidence="2">
    <location>
        <position position="317"/>
    </location>
</feature>
<feature type="region of interest" description="Disordered" evidence="1">
    <location>
        <begin position="125"/>
        <end position="186"/>
    </location>
</feature>
<organism evidence="2 3">
    <name type="scientific">Cymbomonas tetramitiformis</name>
    <dbReference type="NCBI Taxonomy" id="36881"/>
    <lineage>
        <taxon>Eukaryota</taxon>
        <taxon>Viridiplantae</taxon>
        <taxon>Chlorophyta</taxon>
        <taxon>Pyramimonadophyceae</taxon>
        <taxon>Pyramimonadales</taxon>
        <taxon>Pyramimonadaceae</taxon>
        <taxon>Cymbomonas</taxon>
    </lineage>
</organism>
<evidence type="ECO:0000313" key="2">
    <source>
        <dbReference type="EMBL" id="KAK3265098.1"/>
    </source>
</evidence>
<comment type="caution">
    <text evidence="2">The sequence shown here is derived from an EMBL/GenBank/DDBJ whole genome shotgun (WGS) entry which is preliminary data.</text>
</comment>
<sequence length="317" mass="34748">MLLCNRARSNSPSRRRPSSALNDIGNYNSRGWNNASPQPEVDVGRVELPQTLKPTWRPFSNKWDQGLQTAFDVVIQAEVAPADCELTGKATKQRKPPKTSFKDRWYDSRADDWLPTIASRDRRLSDPDLSFDAAQPTRVEYEPQQRRPHKPPVAPSSRRATATPAGAQGVEKSRGPSPTRQQGASEQTWNNTILLGENFQLHSVRPELAVSLGKSPTRHPMLLEQPAPSSTQRLPPDEISPRGVASSHSRPRPSSAAASCRLPAMMGSRPSSARRPASAREAKAEPSSSSTARRVAAFSDGDGVEGLEDSPYTETLE</sequence>
<reference evidence="2 3" key="1">
    <citation type="journal article" date="2015" name="Genome Biol. Evol.">
        <title>Comparative Genomics of a Bacterivorous Green Alga Reveals Evolutionary Causalities and Consequences of Phago-Mixotrophic Mode of Nutrition.</title>
        <authorList>
            <person name="Burns J.A."/>
            <person name="Paasch A."/>
            <person name="Narechania A."/>
            <person name="Kim E."/>
        </authorList>
    </citation>
    <scope>NUCLEOTIDE SEQUENCE [LARGE SCALE GENOMIC DNA]</scope>
    <source>
        <strain evidence="2 3">PLY_AMNH</strain>
    </source>
</reference>
<feature type="compositionally biased region" description="Low complexity" evidence="1">
    <location>
        <begin position="245"/>
        <end position="276"/>
    </location>
</feature>
<dbReference type="AlphaFoldDB" id="A0AAE0KY48"/>
<dbReference type="Proteomes" id="UP001190700">
    <property type="component" value="Unassembled WGS sequence"/>
</dbReference>
<feature type="compositionally biased region" description="Polar residues" evidence="1">
    <location>
        <begin position="25"/>
        <end position="37"/>
    </location>
</feature>
<feature type="compositionally biased region" description="Low complexity" evidence="1">
    <location>
        <begin position="1"/>
        <end position="12"/>
    </location>
</feature>